<evidence type="ECO:0000256" key="5">
    <source>
        <dbReference type="ARBA" id="ARBA00022840"/>
    </source>
</evidence>
<evidence type="ECO:0000256" key="1">
    <source>
        <dbReference type="ARBA" id="ARBA00004141"/>
    </source>
</evidence>
<dbReference type="OrthoDB" id="2190844at2759"/>
<evidence type="ECO:0000256" key="6">
    <source>
        <dbReference type="ARBA" id="ARBA00022989"/>
    </source>
</evidence>
<reference evidence="9 10" key="1">
    <citation type="journal article" date="2017" name="Environ. Microbiol.">
        <title>Decay of the glycolytic pathway and adaptation to intranuclear parasitism within Enterocytozoonidae microsporidia.</title>
        <authorList>
            <person name="Wiredu Boakye D."/>
            <person name="Jaroenlak P."/>
            <person name="Prachumwat A."/>
            <person name="Williams T.A."/>
            <person name="Bateman K.S."/>
            <person name="Itsathitphaisarn O."/>
            <person name="Sritunyalucksana K."/>
            <person name="Paszkiewicz K.H."/>
            <person name="Moore K.A."/>
            <person name="Stentiford G.D."/>
            <person name="Williams B.A."/>
        </authorList>
    </citation>
    <scope>NUCLEOTIDE SEQUENCE [LARGE SCALE GENOMIC DNA]</scope>
    <source>
        <strain evidence="9 10">GB1</strain>
    </source>
</reference>
<feature type="transmembrane region" description="Helical" evidence="8">
    <location>
        <begin position="112"/>
        <end position="130"/>
    </location>
</feature>
<organism evidence="9 10">
    <name type="scientific">Enterospora canceri</name>
    <dbReference type="NCBI Taxonomy" id="1081671"/>
    <lineage>
        <taxon>Eukaryota</taxon>
        <taxon>Fungi</taxon>
        <taxon>Fungi incertae sedis</taxon>
        <taxon>Microsporidia</taxon>
        <taxon>Enterocytozoonidae</taxon>
        <taxon>Enterospora</taxon>
    </lineage>
</organism>
<comment type="subcellular location">
    <subcellularLocation>
        <location evidence="1 8">Membrane</location>
        <topology evidence="1 8">Multi-pass membrane protein</topology>
    </subcellularLocation>
</comment>
<dbReference type="Proteomes" id="UP000192639">
    <property type="component" value="Unassembled WGS sequence"/>
</dbReference>
<evidence type="ECO:0000256" key="4">
    <source>
        <dbReference type="ARBA" id="ARBA00022741"/>
    </source>
</evidence>
<keyword evidence="2 8" id="KW-0813">Transport</keyword>
<dbReference type="Pfam" id="PF03219">
    <property type="entry name" value="TLC"/>
    <property type="match status" value="1"/>
</dbReference>
<dbReference type="GO" id="GO:0016020">
    <property type="term" value="C:membrane"/>
    <property type="evidence" value="ECO:0007669"/>
    <property type="project" value="UniProtKB-SubCell"/>
</dbReference>
<feature type="transmembrane region" description="Helical" evidence="8">
    <location>
        <begin position="492"/>
        <end position="509"/>
    </location>
</feature>
<feature type="transmembrane region" description="Helical" evidence="8">
    <location>
        <begin position="207"/>
        <end position="228"/>
    </location>
</feature>
<evidence type="ECO:0000313" key="10">
    <source>
        <dbReference type="Proteomes" id="UP000192639"/>
    </source>
</evidence>
<feature type="transmembrane region" description="Helical" evidence="8">
    <location>
        <begin position="306"/>
        <end position="323"/>
    </location>
</feature>
<dbReference type="GO" id="GO:0005471">
    <property type="term" value="F:ATP:ADP antiporter activity"/>
    <property type="evidence" value="ECO:0007669"/>
    <property type="project" value="InterPro"/>
</dbReference>
<feature type="transmembrane region" description="Helical" evidence="8">
    <location>
        <begin position="174"/>
        <end position="195"/>
    </location>
</feature>
<dbReference type="InterPro" id="IPR004667">
    <property type="entry name" value="ADP_ATP_car_bac_type"/>
</dbReference>
<keyword evidence="4 8" id="KW-0547">Nucleotide-binding</keyword>
<feature type="transmembrane region" description="Helical" evidence="8">
    <location>
        <begin position="515"/>
        <end position="536"/>
    </location>
</feature>
<dbReference type="EMBL" id="LWDP01000008">
    <property type="protein sequence ID" value="ORD94832.1"/>
    <property type="molecule type" value="Genomic_DNA"/>
</dbReference>
<feature type="transmembrane region" description="Helical" evidence="8">
    <location>
        <begin position="362"/>
        <end position="383"/>
    </location>
</feature>
<protein>
    <recommendedName>
        <fullName evidence="8">ADP,ATP carrier protein</fullName>
    </recommendedName>
</protein>
<evidence type="ECO:0000256" key="3">
    <source>
        <dbReference type="ARBA" id="ARBA00022692"/>
    </source>
</evidence>
<keyword evidence="6 8" id="KW-1133">Transmembrane helix</keyword>
<gene>
    <name evidence="9" type="primary">NTT1</name>
    <name evidence="9" type="ORF">ECANGB1_2228</name>
</gene>
<keyword evidence="5 8" id="KW-0067">ATP-binding</keyword>
<feature type="transmembrane region" description="Helical" evidence="8">
    <location>
        <begin position="47"/>
        <end position="67"/>
    </location>
</feature>
<evidence type="ECO:0000313" key="9">
    <source>
        <dbReference type="EMBL" id="ORD94832.1"/>
    </source>
</evidence>
<accession>A0A1Y1S8P7</accession>
<dbReference type="VEuPathDB" id="MicrosporidiaDB:ECANGB1_2228"/>
<name>A0A1Y1S8P7_9MICR</name>
<keyword evidence="3 8" id="KW-0812">Transmembrane</keyword>
<keyword evidence="7 8" id="KW-0472">Membrane</keyword>
<feature type="transmembrane region" description="Helical" evidence="8">
    <location>
        <begin position="243"/>
        <end position="263"/>
    </location>
</feature>
<feature type="transmembrane region" description="Helical" evidence="8">
    <location>
        <begin position="390"/>
        <end position="416"/>
    </location>
</feature>
<evidence type="ECO:0000256" key="2">
    <source>
        <dbReference type="ARBA" id="ARBA00022448"/>
    </source>
</evidence>
<keyword evidence="10" id="KW-1185">Reference proteome</keyword>
<proteinExistence type="inferred from homology"/>
<sequence length="570" mass="64381">MSHSTDIGKPITTDLPTYEEYKEAIEAKKNTAIGSIAPFIPSEYKRVALANLSFFLVGLTYAFIRQFKEILVLDTFQDATVAIWLELLTFCASITILGVVNRIHAKHGVNRGTSMFILFFIGLYLAWGFLTVFDRFVIEKGVAQEIMSGSRWTIRGLNIFRQPLIMLNNLVMTLFYVILDSSTSFLIGCGYMMYFTANVTHEQMSRYIFLILLGANASLFFSVFLAKFMARLIDQRAIASTKWIYYCASICVASLFYGALYFMKRLSDREFRKPLYVGHVIGQQTPKAKTNVGLSQSLRIVCRTPWLLGMCLFAVAYNFASAIDSVTSMYSFVAYSDFLQQNPHMNRNPGQGDSSSALSSKYKSIECFLTSAISVYLMLVPVFKRIFGTVGILGFAAVVCAACTVPDFLICLFSTINYPFTHFGERSLFTFGINSATAYFEWEAFLVMTSNLLSKVGKYSFYDVIKESLSVKIDPEKRIIYKGIFDGLAQKIGKLLASIYVIVLVNVFHKNDVRYFAFLTFMIRAALFGLVFFMMIKVHADYKRAVQNDTYLDNSGKSPVGDRLDSETVR</sequence>
<feature type="transmembrane region" description="Helical" evidence="8">
    <location>
        <begin position="79"/>
        <end position="100"/>
    </location>
</feature>
<comment type="caution">
    <text evidence="9">The sequence shown here is derived from an EMBL/GenBank/DDBJ whole genome shotgun (WGS) entry which is preliminary data.</text>
</comment>
<feature type="transmembrane region" description="Helical" evidence="8">
    <location>
        <begin position="428"/>
        <end position="448"/>
    </location>
</feature>
<comment type="similarity">
    <text evidence="8">Belongs to the ADP/ATP translocase tlc family.</text>
</comment>
<dbReference type="AlphaFoldDB" id="A0A1Y1S8P7"/>
<dbReference type="GO" id="GO:0005524">
    <property type="term" value="F:ATP binding"/>
    <property type="evidence" value="ECO:0007669"/>
    <property type="project" value="UniProtKB-KW"/>
</dbReference>
<evidence type="ECO:0000256" key="7">
    <source>
        <dbReference type="ARBA" id="ARBA00023136"/>
    </source>
</evidence>
<evidence type="ECO:0000256" key="8">
    <source>
        <dbReference type="RuleBase" id="RU363121"/>
    </source>
</evidence>